<evidence type="ECO:0000313" key="7">
    <source>
        <dbReference type="EMBL" id="KAF7162321.1"/>
    </source>
</evidence>
<comment type="caution">
    <text evidence="7">The sequence shown here is derived from an EMBL/GenBank/DDBJ whole genome shotgun (WGS) entry which is preliminary data.</text>
</comment>
<dbReference type="InterPro" id="IPR015421">
    <property type="entry name" value="PyrdxlP-dep_Trfase_major"/>
</dbReference>
<dbReference type="InterPro" id="IPR015424">
    <property type="entry name" value="PyrdxlP-dep_Trfase"/>
</dbReference>
<dbReference type="GO" id="GO:0030170">
    <property type="term" value="F:pyridoxal phosphate binding"/>
    <property type="evidence" value="ECO:0007669"/>
    <property type="project" value="InterPro"/>
</dbReference>
<gene>
    <name evidence="7" type="ORF">CNMCM5623_007666</name>
</gene>
<evidence type="ECO:0000256" key="5">
    <source>
        <dbReference type="PIRSR" id="PIRSR602129-50"/>
    </source>
</evidence>
<feature type="modified residue" description="N6-(pyridoxal phosphate)lysine" evidence="5">
    <location>
        <position position="329"/>
    </location>
</feature>
<dbReference type="InterPro" id="IPR010977">
    <property type="entry name" value="Aromatic_deC"/>
</dbReference>
<comment type="similarity">
    <text evidence="2 6">Belongs to the group II decarboxylase family.</text>
</comment>
<evidence type="ECO:0000313" key="8">
    <source>
        <dbReference type="Proteomes" id="UP000654922"/>
    </source>
</evidence>
<dbReference type="Gene3D" id="3.40.640.10">
    <property type="entry name" value="Type I PLP-dependent aspartate aminotransferase-like (Major domain)"/>
    <property type="match status" value="1"/>
</dbReference>
<keyword evidence="4 6" id="KW-0456">Lyase</keyword>
<dbReference type="Proteomes" id="UP000654922">
    <property type="component" value="Unassembled WGS sequence"/>
</dbReference>
<dbReference type="SUPFAM" id="SSF53383">
    <property type="entry name" value="PLP-dependent transferases"/>
    <property type="match status" value="1"/>
</dbReference>
<dbReference type="PANTHER" id="PTHR11999:SF165">
    <property type="entry name" value="DECARBOXYLASE, PUTATIVE (AFU_ORTHOLOGUE AFUA_2G04980)-RELATED"/>
    <property type="match status" value="1"/>
</dbReference>
<reference evidence="7" key="1">
    <citation type="submission" date="2020-06" db="EMBL/GenBank/DDBJ databases">
        <title>Draft genome sequences of strains closely related to Aspergillus parafelis and Aspergillus hiratsukae.</title>
        <authorList>
            <person name="Dos Santos R.A.C."/>
            <person name="Rivero-Menendez O."/>
            <person name="Steenwyk J.L."/>
            <person name="Mead M.E."/>
            <person name="Goldman G.H."/>
            <person name="Alastruey-Izquierdo A."/>
            <person name="Rokas A."/>
        </authorList>
    </citation>
    <scope>NUCLEOTIDE SEQUENCE</scope>
    <source>
        <strain evidence="7">CNM-CM5623</strain>
    </source>
</reference>
<protein>
    <recommendedName>
        <fullName evidence="9">Tyrosine decarboxylase</fullName>
    </recommendedName>
</protein>
<proteinExistence type="inferred from homology"/>
<dbReference type="OrthoDB" id="2161780at2759"/>
<dbReference type="GO" id="GO:0016831">
    <property type="term" value="F:carboxy-lyase activity"/>
    <property type="evidence" value="ECO:0007669"/>
    <property type="project" value="TreeGrafter"/>
</dbReference>
<dbReference type="Pfam" id="PF00282">
    <property type="entry name" value="Pyridoxal_deC"/>
    <property type="match status" value="1"/>
</dbReference>
<keyword evidence="3 5" id="KW-0663">Pyridoxal phosphate</keyword>
<name>A0A8H6PYH1_9EURO</name>
<organism evidence="7 8">
    <name type="scientific">Aspergillus felis</name>
    <dbReference type="NCBI Taxonomy" id="1287682"/>
    <lineage>
        <taxon>Eukaryota</taxon>
        <taxon>Fungi</taxon>
        <taxon>Dikarya</taxon>
        <taxon>Ascomycota</taxon>
        <taxon>Pezizomycotina</taxon>
        <taxon>Eurotiomycetes</taxon>
        <taxon>Eurotiomycetidae</taxon>
        <taxon>Eurotiales</taxon>
        <taxon>Aspergillaceae</taxon>
        <taxon>Aspergillus</taxon>
        <taxon>Aspergillus subgen. Fumigati</taxon>
    </lineage>
</organism>
<evidence type="ECO:0008006" key="9">
    <source>
        <dbReference type="Google" id="ProtNLM"/>
    </source>
</evidence>
<evidence type="ECO:0000256" key="4">
    <source>
        <dbReference type="ARBA" id="ARBA00023239"/>
    </source>
</evidence>
<dbReference type="Gene3D" id="3.90.1150.10">
    <property type="entry name" value="Aspartate Aminotransferase, domain 1"/>
    <property type="match status" value="1"/>
</dbReference>
<evidence type="ECO:0000256" key="3">
    <source>
        <dbReference type="ARBA" id="ARBA00022898"/>
    </source>
</evidence>
<dbReference type="PANTHER" id="PTHR11999">
    <property type="entry name" value="GROUP II PYRIDOXAL-5-PHOSPHATE DECARBOXYLASE"/>
    <property type="match status" value="1"/>
</dbReference>
<dbReference type="InterPro" id="IPR015422">
    <property type="entry name" value="PyrdxlP-dep_Trfase_small"/>
</dbReference>
<comment type="cofactor">
    <cofactor evidence="1 5 6">
        <name>pyridoxal 5'-phosphate</name>
        <dbReference type="ChEBI" id="CHEBI:597326"/>
    </cofactor>
</comment>
<sequence length="509" mass="55371">MYSIMESKDVDTVLEKQRDFQQELWKIAQSEWKSGVLPTAKDLARARASLPQSLANAGMGFEAARQHILDDIIPGLNGNSISPNYYGFVTGGVTPAALFADNVVSAYDQNVQVHLPEHSIATDVEYNALGLILDLLELDRSSWYNGTFTTGATASNILGLACGREFAVRAAAKNRGATLQSVGEHGLFEVMQASGLSGLQVLSTLPHSSLVKAAGILGIGRANVKNVCRDDNPLLFDLAKLEAELARSDKATIVAVSCGEVNTGHFATAGLEEMLEIRRLCDQYGAWIHVDGAFGIFGRVLDNSLEFASIKKGCQGIELADSITGDGHKLLNVPYDCGFFLCRHAIAHDVFQNANAAYLTGSSTDGPSIPSPLNIGIENSRRFRALPVYSSLLAYGRAGYRNMLQRQIRLARKIVGWMFDHPAYEVLPKGSNKEALLENTFMSFLFSAKDDELNQRLASAINATSRIYLSGTSWQGRPACRIAISNWRVDVERDFAIVTDVLECVAKGK</sequence>
<dbReference type="EMBL" id="JACBAE010001354">
    <property type="protein sequence ID" value="KAF7162321.1"/>
    <property type="molecule type" value="Genomic_DNA"/>
</dbReference>
<dbReference type="GO" id="GO:0019752">
    <property type="term" value="P:carboxylic acid metabolic process"/>
    <property type="evidence" value="ECO:0007669"/>
    <property type="project" value="InterPro"/>
</dbReference>
<dbReference type="AlphaFoldDB" id="A0A8H6PYH1"/>
<evidence type="ECO:0000256" key="1">
    <source>
        <dbReference type="ARBA" id="ARBA00001933"/>
    </source>
</evidence>
<evidence type="ECO:0000256" key="6">
    <source>
        <dbReference type="RuleBase" id="RU000382"/>
    </source>
</evidence>
<accession>A0A8H6PYH1</accession>
<dbReference type="InterPro" id="IPR002129">
    <property type="entry name" value="PyrdxlP-dep_de-COase"/>
</dbReference>
<dbReference type="GO" id="GO:0005737">
    <property type="term" value="C:cytoplasm"/>
    <property type="evidence" value="ECO:0007669"/>
    <property type="project" value="TreeGrafter"/>
</dbReference>
<evidence type="ECO:0000256" key="2">
    <source>
        <dbReference type="ARBA" id="ARBA00009533"/>
    </source>
</evidence>